<name>A0A2S0WVA4_9MICO</name>
<dbReference type="AlphaFoldDB" id="A0A2S0WVA4"/>
<feature type="domain" description="Dynamin N-terminal" evidence="2">
    <location>
        <begin position="43"/>
        <end position="152"/>
    </location>
</feature>
<dbReference type="PANTHER" id="PTHR43681">
    <property type="entry name" value="TRANSMEMBRANE GTPASE FZO"/>
    <property type="match status" value="1"/>
</dbReference>
<dbReference type="KEGG" id="agm:DCE93_05780"/>
<dbReference type="Proteomes" id="UP000244729">
    <property type="component" value="Chromosome"/>
</dbReference>
<keyword evidence="4" id="KW-1185">Reference proteome</keyword>
<evidence type="ECO:0000313" key="3">
    <source>
        <dbReference type="EMBL" id="AWB95228.1"/>
    </source>
</evidence>
<gene>
    <name evidence="3" type="ORF">DCE93_05780</name>
</gene>
<dbReference type="InterPro" id="IPR027417">
    <property type="entry name" value="P-loop_NTPase"/>
</dbReference>
<dbReference type="RefSeq" id="WP_108595045.1">
    <property type="nucleotide sequence ID" value="NZ_CP028913.1"/>
</dbReference>
<dbReference type="Pfam" id="PF00350">
    <property type="entry name" value="Dynamin_N"/>
    <property type="match status" value="1"/>
</dbReference>
<reference evidence="3 4" key="1">
    <citation type="submission" date="2018-04" db="EMBL/GenBank/DDBJ databases">
        <authorList>
            <person name="Li J."/>
        </authorList>
    </citation>
    <scope>NUCLEOTIDE SEQUENCE [LARGE SCALE GENOMIC DNA]</scope>
    <source>
        <strain evidence="4">30A</strain>
    </source>
</reference>
<protein>
    <submittedName>
        <fullName evidence="3">GTP-binding protein</fullName>
    </submittedName>
</protein>
<dbReference type="OrthoDB" id="4379468at2"/>
<evidence type="ECO:0000259" key="2">
    <source>
        <dbReference type="Pfam" id="PF00350"/>
    </source>
</evidence>
<evidence type="ECO:0000256" key="1">
    <source>
        <dbReference type="SAM" id="MobiDB-lite"/>
    </source>
</evidence>
<dbReference type="InterPro" id="IPR045063">
    <property type="entry name" value="Dynamin_N"/>
</dbReference>
<sequence>MTLSVLDETRALLDAAAAEYRDDEDAQRHLRAHADRLAEPLRVAIAGMVKAGKSTLLNAIIGEEIAPTDAGECTKVITWYRHGATPRITMHLRSGDTRLLPVRRDAGQLAIDLGPTPADEVQRIDVEWPSKRLEDVTLIDTPGIASLSAAVSARSAAFLTPADSPSEADAIIYLMRHLHTADLGFLSAFHDTSVGTSSTVNAMAVLSRADEIGAGRIDALLSARTIAERYRTDGALRSLALDVVPIAGLLGQSARTLRQREFDALRQVARLGREARERLLVSVDRFVRADAGIEVSAEDRELLLERFGLFGIRMSAVAIRSGFDDSTELADELYRRSGMEELLRLVSDQFRSRSDALKARAALAAIRTLLDRRPTRHGPELASAVERLEANAHELRELAALSNARTVGLSLPRADAAEAERLIGGSGTSSARRLGLPDGASPDELRTAATDALRRWRGMVGSPLLDRAALEASQVVIRSCEALVMGVAPSSVERRHLRLVLHPEPAVGRRDDAQHPGDDGEREAGQDQ</sequence>
<feature type="region of interest" description="Disordered" evidence="1">
    <location>
        <begin position="503"/>
        <end position="528"/>
    </location>
</feature>
<dbReference type="EMBL" id="CP028913">
    <property type="protein sequence ID" value="AWB95228.1"/>
    <property type="molecule type" value="Genomic_DNA"/>
</dbReference>
<evidence type="ECO:0000313" key="4">
    <source>
        <dbReference type="Proteomes" id="UP000244729"/>
    </source>
</evidence>
<accession>A0A2S0WVA4</accession>
<proteinExistence type="predicted"/>
<dbReference type="Gene3D" id="3.40.50.300">
    <property type="entry name" value="P-loop containing nucleotide triphosphate hydrolases"/>
    <property type="match status" value="1"/>
</dbReference>
<feature type="compositionally biased region" description="Basic and acidic residues" evidence="1">
    <location>
        <begin position="507"/>
        <end position="528"/>
    </location>
</feature>
<organism evidence="3 4">
    <name type="scientific">Agromyces badenianii</name>
    <dbReference type="NCBI Taxonomy" id="2080742"/>
    <lineage>
        <taxon>Bacteria</taxon>
        <taxon>Bacillati</taxon>
        <taxon>Actinomycetota</taxon>
        <taxon>Actinomycetes</taxon>
        <taxon>Micrococcales</taxon>
        <taxon>Microbacteriaceae</taxon>
        <taxon>Agromyces</taxon>
    </lineage>
</organism>
<dbReference type="InterPro" id="IPR051943">
    <property type="entry name" value="TRAFAC_Dynamin-like_GTPase"/>
</dbReference>
<dbReference type="SUPFAM" id="SSF52540">
    <property type="entry name" value="P-loop containing nucleoside triphosphate hydrolases"/>
    <property type="match status" value="1"/>
</dbReference>
<dbReference type="PANTHER" id="PTHR43681:SF1">
    <property type="entry name" value="SARCALUMENIN"/>
    <property type="match status" value="1"/>
</dbReference>